<dbReference type="AlphaFoldDB" id="A0A8H4AZ21"/>
<evidence type="ECO:0000313" key="1">
    <source>
        <dbReference type="EMBL" id="KAF0546092.1"/>
    </source>
</evidence>
<gene>
    <name evidence="1" type="ORF">F8M41_001632</name>
</gene>
<dbReference type="SMART" id="SM00671">
    <property type="entry name" value="SEL1"/>
    <property type="match status" value="5"/>
</dbReference>
<evidence type="ECO:0000313" key="2">
    <source>
        <dbReference type="Proteomes" id="UP000439903"/>
    </source>
</evidence>
<dbReference type="PANTHER" id="PTHR43628">
    <property type="entry name" value="ACTIVATOR OF C KINASE PROTEIN 1-RELATED"/>
    <property type="match status" value="1"/>
</dbReference>
<dbReference type="Proteomes" id="UP000439903">
    <property type="component" value="Unassembled WGS sequence"/>
</dbReference>
<dbReference type="GO" id="GO:0016301">
    <property type="term" value="F:kinase activity"/>
    <property type="evidence" value="ECO:0007669"/>
    <property type="project" value="UniProtKB-KW"/>
</dbReference>
<name>A0A8H4AZ21_GIGMA</name>
<keyword evidence="1" id="KW-0808">Transferase</keyword>
<keyword evidence="1" id="KW-0418">Kinase</keyword>
<reference evidence="1 2" key="1">
    <citation type="journal article" date="2019" name="Environ. Microbiol.">
        <title>At the nexus of three kingdoms: the genome of the mycorrhizal fungus Gigaspora margarita provides insights into plant, endobacterial and fungal interactions.</title>
        <authorList>
            <person name="Venice F."/>
            <person name="Ghignone S."/>
            <person name="Salvioli di Fossalunga A."/>
            <person name="Amselem J."/>
            <person name="Novero M."/>
            <person name="Xianan X."/>
            <person name="Sedzielewska Toro K."/>
            <person name="Morin E."/>
            <person name="Lipzen A."/>
            <person name="Grigoriev I.V."/>
            <person name="Henrissat B."/>
            <person name="Martin F.M."/>
            <person name="Bonfante P."/>
        </authorList>
    </citation>
    <scope>NUCLEOTIDE SEQUENCE [LARGE SCALE GENOMIC DNA]</scope>
    <source>
        <strain evidence="1 2">BEG34</strain>
    </source>
</reference>
<comment type="caution">
    <text evidence="1">The sequence shown here is derived from an EMBL/GenBank/DDBJ whole genome shotgun (WGS) entry which is preliminary data.</text>
</comment>
<proteinExistence type="predicted"/>
<dbReference type="InterPro" id="IPR006597">
    <property type="entry name" value="Sel1-like"/>
</dbReference>
<dbReference type="OrthoDB" id="272077at2759"/>
<accession>A0A8H4AZ21</accession>
<organism evidence="1 2">
    <name type="scientific">Gigaspora margarita</name>
    <dbReference type="NCBI Taxonomy" id="4874"/>
    <lineage>
        <taxon>Eukaryota</taxon>
        <taxon>Fungi</taxon>
        <taxon>Fungi incertae sedis</taxon>
        <taxon>Mucoromycota</taxon>
        <taxon>Glomeromycotina</taxon>
        <taxon>Glomeromycetes</taxon>
        <taxon>Diversisporales</taxon>
        <taxon>Gigasporaceae</taxon>
        <taxon>Gigaspora</taxon>
    </lineage>
</organism>
<dbReference type="Gene3D" id="1.25.40.10">
    <property type="entry name" value="Tetratricopeptide repeat domain"/>
    <property type="match status" value="4"/>
</dbReference>
<dbReference type="InterPro" id="IPR011990">
    <property type="entry name" value="TPR-like_helical_dom_sf"/>
</dbReference>
<dbReference type="InterPro" id="IPR052945">
    <property type="entry name" value="Mitotic_Regulator"/>
</dbReference>
<sequence length="247" mass="29081">MSEYFYKLAYWYERGNGLKKDEQKAFEFYKKAADMDHAEGAIKVVIYYERGIIVEKDKNKMSEYYYKIAYCYERGNGLKKDEQKAFEFYKKAADMDHAEGAIKVVGYYERGCEFVFKQDRNKAGEYYYKAAYLYERGNGIKKDEQKAFKLYRKAADMNHAEGTIKVGNYYERGIAIEKDKNKAGEYYRKAAYCYERGNGIKNDEQKAFELYRIAADIDHAEGIFIVGIYYECGIVEKDERTAFTNRS</sequence>
<dbReference type="PANTHER" id="PTHR43628:SF1">
    <property type="entry name" value="CHITIN SYNTHASE REGULATORY FACTOR 2-RELATED"/>
    <property type="match status" value="1"/>
</dbReference>
<keyword evidence="2" id="KW-1185">Reference proteome</keyword>
<dbReference type="Pfam" id="PF08238">
    <property type="entry name" value="Sel1"/>
    <property type="match status" value="5"/>
</dbReference>
<dbReference type="SUPFAM" id="SSF81901">
    <property type="entry name" value="HCP-like"/>
    <property type="match status" value="2"/>
</dbReference>
<protein>
    <submittedName>
        <fullName evidence="1">Calmodulin-dependent protein kinase</fullName>
    </submittedName>
</protein>
<dbReference type="EMBL" id="WTPW01000114">
    <property type="protein sequence ID" value="KAF0546092.1"/>
    <property type="molecule type" value="Genomic_DNA"/>
</dbReference>